<accession>A0A0U1M519</accession>
<keyword evidence="3" id="KW-1185">Reference proteome</keyword>
<evidence type="ECO:0000313" key="2">
    <source>
        <dbReference type="EMBL" id="CRG90654.1"/>
    </source>
</evidence>
<dbReference type="Pfam" id="PF13668">
    <property type="entry name" value="Ferritin_2"/>
    <property type="match status" value="1"/>
</dbReference>
<gene>
    <name evidence="2" type="primary">rds1</name>
    <name evidence="2" type="ORF">PISL3812_07698</name>
</gene>
<evidence type="ECO:0000313" key="3">
    <source>
        <dbReference type="Proteomes" id="UP000054383"/>
    </source>
</evidence>
<protein>
    <submittedName>
        <fullName evidence="2">Protein rds1</fullName>
    </submittedName>
</protein>
<dbReference type="PANTHER" id="PTHR38705">
    <property type="entry name" value="PROTEIN RDS1"/>
    <property type="match status" value="1"/>
</dbReference>
<dbReference type="EMBL" id="CVMT01000008">
    <property type="protein sequence ID" value="CRG90654.1"/>
    <property type="molecule type" value="Genomic_DNA"/>
</dbReference>
<feature type="compositionally biased region" description="Low complexity" evidence="1">
    <location>
        <begin position="50"/>
        <end position="86"/>
    </location>
</feature>
<organism evidence="2 3">
    <name type="scientific">Talaromyces islandicus</name>
    <name type="common">Penicillium islandicum</name>
    <dbReference type="NCBI Taxonomy" id="28573"/>
    <lineage>
        <taxon>Eukaryota</taxon>
        <taxon>Fungi</taxon>
        <taxon>Dikarya</taxon>
        <taxon>Ascomycota</taxon>
        <taxon>Pezizomycotina</taxon>
        <taxon>Eurotiomycetes</taxon>
        <taxon>Eurotiomycetidae</taxon>
        <taxon>Eurotiales</taxon>
        <taxon>Trichocomaceae</taxon>
        <taxon>Talaromyces</taxon>
        <taxon>Talaromyces sect. Islandici</taxon>
    </lineage>
</organism>
<reference evidence="2 3" key="1">
    <citation type="submission" date="2015-04" db="EMBL/GenBank/DDBJ databases">
        <authorList>
            <person name="Syromyatnikov M.Y."/>
            <person name="Popov V.N."/>
        </authorList>
    </citation>
    <scope>NUCLEOTIDE SEQUENCE [LARGE SCALE GENOMIC DNA]</scope>
    <source>
        <strain evidence="2">WF-38-12</strain>
    </source>
</reference>
<feature type="compositionally biased region" description="Polar residues" evidence="1">
    <location>
        <begin position="88"/>
        <end position="112"/>
    </location>
</feature>
<sequence>MRHESGSQLGYPFVASFKTPSFKMSTAPYYELCIVLFALLSVALAVPQADTSTSSPVSSSAASNSTTPASSSASPTAAPTRSQPSPVTHGSFSGTPTTTGALSATQVGSSISVGGPEPGATTYPSDGDLHDAQPAPYAPAGGVGLNTTPVYNVKSDFDYQSLALGLYQEWIELDLFRFGLSQFNTSDFEAAGLCSEDLYLIEFMAEQEIGHATMLSNLLGGSAPAPCTYNYPFADVRGFVDFCQKLTRFGESGVYGFLPHLDSREAAQLLLQSISTEARQQLIFRQFDGLFPMPVWFEVGIPQSWAWTLLAPYLSSCPANQTRLVWQNFPALNVSTSSNVSVCATDNSDETTPAITHNRSIPLSQPGQRVNLTWDSPGRPVGPNNSYTTSTSAGRPAYVAWVTQLNVTYSALTLDSGGGNASTSGYTIQPDFQTYAGDPAVNGTMFVAVTDDDPVLTPFNLSLINAHVVAGPVLYQAG</sequence>
<dbReference type="STRING" id="28573.A0A0U1M519"/>
<dbReference type="AlphaFoldDB" id="A0A0U1M519"/>
<evidence type="ECO:0000256" key="1">
    <source>
        <dbReference type="SAM" id="MobiDB-lite"/>
    </source>
</evidence>
<dbReference type="PANTHER" id="PTHR38705:SF1">
    <property type="entry name" value="PROTEIN RDS1"/>
    <property type="match status" value="1"/>
</dbReference>
<dbReference type="OrthoDB" id="2098436at2759"/>
<dbReference type="InterPro" id="IPR039254">
    <property type="entry name" value="Rds1"/>
</dbReference>
<name>A0A0U1M519_TALIS</name>
<proteinExistence type="predicted"/>
<dbReference type="OMA" id="VYGFLNH"/>
<dbReference type="Proteomes" id="UP000054383">
    <property type="component" value="Unassembled WGS sequence"/>
</dbReference>
<feature type="region of interest" description="Disordered" evidence="1">
    <location>
        <begin position="50"/>
        <end position="140"/>
    </location>
</feature>